<dbReference type="EMBL" id="JAAAUY010001445">
    <property type="protein sequence ID" value="KAF9322807.1"/>
    <property type="molecule type" value="Genomic_DNA"/>
</dbReference>
<sequence>MFGLPTRTGPEVVYSERDCLNMAIYAPSIPTPAEGFPTIVYLHGGSFKSGGNALPTQDFTNFVRTSVSVGKPVVVASINYRLNRLGFLGSRELALEYDLDPTNALTHDQDEAFVYWGLHDQKLGFEWVRDHIHVFGGRGTDLTAMGHSSGSTSLMYHTMIPAHHGLFTRVIAHSSPTGSLANFSSSQYGQRVVDGLSKHFKFHTHAHNASDFQHDQPALAHSAQKALSTIQALRSIPAESLVNVDLPIGNLTIPVTLVGPGHGRPAWETSSLFQRHSLHAIRDPSRLDPGVRAMYIGTTMDETSGYVAQMGAATLSGFWPALDRLVDPSLHRRLLEVYGTPTTDAEAKRIAGEYMRDLEFWSPSSAVLQTLLLSSSSSQTRVHRFYLESKVECVERQRGIGLGACHCIDINHSIMSDVALGYMSKQERAFGWKMVVVLAIGVQGDNKTWQRRDGQVGLRITKQYQFRTAPFELMNRDNLELIGRNAECVMRLHQAPPKIVSVVVPQRQVVQRVYKARL</sequence>
<dbReference type="InterPro" id="IPR029058">
    <property type="entry name" value="AB_hydrolase_fold"/>
</dbReference>
<organism evidence="2 3">
    <name type="scientific">Podila minutissima</name>
    <dbReference type="NCBI Taxonomy" id="64525"/>
    <lineage>
        <taxon>Eukaryota</taxon>
        <taxon>Fungi</taxon>
        <taxon>Fungi incertae sedis</taxon>
        <taxon>Mucoromycota</taxon>
        <taxon>Mortierellomycotina</taxon>
        <taxon>Mortierellomycetes</taxon>
        <taxon>Mortierellales</taxon>
        <taxon>Mortierellaceae</taxon>
        <taxon>Podila</taxon>
    </lineage>
</organism>
<dbReference type="Proteomes" id="UP000696485">
    <property type="component" value="Unassembled WGS sequence"/>
</dbReference>
<proteinExistence type="predicted"/>
<keyword evidence="3" id="KW-1185">Reference proteome</keyword>
<feature type="domain" description="Carboxylesterase type B" evidence="1">
    <location>
        <begin position="15"/>
        <end position="435"/>
    </location>
</feature>
<evidence type="ECO:0000313" key="2">
    <source>
        <dbReference type="EMBL" id="KAF9322807.1"/>
    </source>
</evidence>
<accession>A0A9P5VGT6</accession>
<dbReference type="AlphaFoldDB" id="A0A9P5VGT6"/>
<gene>
    <name evidence="2" type="ORF">BG006_002042</name>
</gene>
<name>A0A9P5VGT6_9FUNG</name>
<protein>
    <recommendedName>
        <fullName evidence="1">Carboxylesterase type B domain-containing protein</fullName>
    </recommendedName>
</protein>
<reference evidence="2" key="1">
    <citation type="journal article" date="2020" name="Fungal Divers.">
        <title>Resolving the Mortierellaceae phylogeny through synthesis of multi-gene phylogenetics and phylogenomics.</title>
        <authorList>
            <person name="Vandepol N."/>
            <person name="Liber J."/>
            <person name="Desiro A."/>
            <person name="Na H."/>
            <person name="Kennedy M."/>
            <person name="Barry K."/>
            <person name="Grigoriev I.V."/>
            <person name="Miller A.N."/>
            <person name="O'Donnell K."/>
            <person name="Stajich J.E."/>
            <person name="Bonito G."/>
        </authorList>
    </citation>
    <scope>NUCLEOTIDE SEQUENCE</scope>
    <source>
        <strain evidence="2">NVP1</strain>
    </source>
</reference>
<dbReference type="InterPro" id="IPR002018">
    <property type="entry name" value="CarbesteraseB"/>
</dbReference>
<comment type="caution">
    <text evidence="2">The sequence shown here is derived from an EMBL/GenBank/DDBJ whole genome shotgun (WGS) entry which is preliminary data.</text>
</comment>
<dbReference type="PANTHER" id="PTHR11559">
    <property type="entry name" value="CARBOXYLESTERASE"/>
    <property type="match status" value="1"/>
</dbReference>
<dbReference type="InterPro" id="IPR050309">
    <property type="entry name" value="Type-B_Carboxylest/Lipase"/>
</dbReference>
<dbReference type="Gene3D" id="3.40.50.1820">
    <property type="entry name" value="alpha/beta hydrolase"/>
    <property type="match status" value="1"/>
</dbReference>
<dbReference type="SUPFAM" id="SSF53474">
    <property type="entry name" value="alpha/beta-Hydrolases"/>
    <property type="match status" value="1"/>
</dbReference>
<evidence type="ECO:0000313" key="3">
    <source>
        <dbReference type="Proteomes" id="UP000696485"/>
    </source>
</evidence>
<evidence type="ECO:0000259" key="1">
    <source>
        <dbReference type="Pfam" id="PF00135"/>
    </source>
</evidence>
<dbReference type="Pfam" id="PF00135">
    <property type="entry name" value="COesterase"/>
    <property type="match status" value="1"/>
</dbReference>